<accession>A0A1C3PGW8</accession>
<dbReference type="Proteomes" id="UP000199013">
    <property type="component" value="Unassembled WGS sequence"/>
</dbReference>
<organism evidence="1 2">
    <name type="scientific">Candidatus Protofrankia californiensis</name>
    <dbReference type="NCBI Taxonomy" id="1839754"/>
    <lineage>
        <taxon>Bacteria</taxon>
        <taxon>Bacillati</taxon>
        <taxon>Actinomycetota</taxon>
        <taxon>Actinomycetes</taxon>
        <taxon>Frankiales</taxon>
        <taxon>Frankiaceae</taxon>
        <taxon>Protofrankia</taxon>
    </lineage>
</organism>
<keyword evidence="2" id="KW-1185">Reference proteome</keyword>
<proteinExistence type="predicted"/>
<evidence type="ECO:0000313" key="2">
    <source>
        <dbReference type="Proteomes" id="UP000199013"/>
    </source>
</evidence>
<gene>
    <name evidence="1" type="ORF">FDG2_6312</name>
</gene>
<reference evidence="2" key="1">
    <citation type="submission" date="2016-02" db="EMBL/GenBank/DDBJ databases">
        <authorList>
            <person name="Wibberg D."/>
        </authorList>
    </citation>
    <scope>NUCLEOTIDE SEQUENCE [LARGE SCALE GENOMIC DNA]</scope>
</reference>
<dbReference type="AlphaFoldDB" id="A0A1C3PGW8"/>
<protein>
    <submittedName>
        <fullName evidence="1">Uncharacterized protein</fullName>
    </submittedName>
</protein>
<name>A0A1C3PGW8_9ACTN</name>
<evidence type="ECO:0000313" key="1">
    <source>
        <dbReference type="EMBL" id="SBW29006.1"/>
    </source>
</evidence>
<sequence length="165" mass="18089">MTIFPPSDNPWRNPHDKPFVTVRRTAHGDHAIILRPGADVRDLVSALRTLPASAIFTEHYGDVNVTLVFRPIPDAPTGGARTAPDDHGPDLTAQSIPTEAINQAPYGLPSNQFIDALYRSLAGVDLGDYDHTIIRWLAGWDTSTVTTIASLISRARRAELLTWLT</sequence>
<dbReference type="NCBIfam" id="TIGR03917">
    <property type="entry name" value="Frankia_40_dom"/>
    <property type="match status" value="1"/>
</dbReference>
<dbReference type="EMBL" id="FLUV01002610">
    <property type="protein sequence ID" value="SBW29006.1"/>
    <property type="molecule type" value="Genomic_DNA"/>
</dbReference>
<dbReference type="InterPro" id="IPR023817">
    <property type="entry name" value="Frankia_40_dom"/>
</dbReference>